<dbReference type="InterPro" id="IPR016162">
    <property type="entry name" value="Ald_DH_N"/>
</dbReference>
<feature type="non-terminal residue" evidence="1">
    <location>
        <position position="1"/>
    </location>
</feature>
<evidence type="ECO:0008006" key="3">
    <source>
        <dbReference type="Google" id="ProtNLM"/>
    </source>
</evidence>
<dbReference type="SUPFAM" id="SSF53720">
    <property type="entry name" value="ALDH-like"/>
    <property type="match status" value="1"/>
</dbReference>
<protein>
    <recommendedName>
        <fullName evidence="3">Aldehyde dehydrogenase domain-containing protein</fullName>
    </recommendedName>
</protein>
<gene>
    <name evidence="1" type="ORF">scyTo_0024551</name>
</gene>
<evidence type="ECO:0000313" key="1">
    <source>
        <dbReference type="EMBL" id="GCB84156.1"/>
    </source>
</evidence>
<comment type="caution">
    <text evidence="1">The sequence shown here is derived from an EMBL/GenBank/DDBJ whole genome shotgun (WGS) entry which is preliminary data.</text>
</comment>
<dbReference type="Proteomes" id="UP000288216">
    <property type="component" value="Unassembled WGS sequence"/>
</dbReference>
<dbReference type="InterPro" id="IPR016161">
    <property type="entry name" value="Ald_DH/histidinol_DH"/>
</dbReference>
<dbReference type="AlphaFoldDB" id="A0A401QFL1"/>
<evidence type="ECO:0000313" key="2">
    <source>
        <dbReference type="Proteomes" id="UP000288216"/>
    </source>
</evidence>
<name>A0A401QFL1_SCYTO</name>
<dbReference type="Gene3D" id="3.40.605.10">
    <property type="entry name" value="Aldehyde Dehydrogenase, Chain A, domain 1"/>
    <property type="match status" value="1"/>
</dbReference>
<keyword evidence="2" id="KW-1185">Reference proteome</keyword>
<proteinExistence type="predicted"/>
<feature type="non-terminal residue" evidence="1">
    <location>
        <position position="40"/>
    </location>
</feature>
<dbReference type="GO" id="GO:0016491">
    <property type="term" value="F:oxidoreductase activity"/>
    <property type="evidence" value="ECO:0007669"/>
    <property type="project" value="InterPro"/>
</dbReference>
<sequence>VVTSYCPANNEPIARVRQATLEEYEETVRKAKEAWKIWAD</sequence>
<dbReference type="EMBL" id="BFAA01049545">
    <property type="protein sequence ID" value="GCB84156.1"/>
    <property type="molecule type" value="Genomic_DNA"/>
</dbReference>
<accession>A0A401QFL1</accession>
<dbReference type="STRING" id="75743.A0A401QFL1"/>
<dbReference type="OrthoDB" id="9644004at2759"/>
<reference evidence="1 2" key="1">
    <citation type="journal article" date="2018" name="Nat. Ecol. Evol.">
        <title>Shark genomes provide insights into elasmobranch evolution and the origin of vertebrates.</title>
        <authorList>
            <person name="Hara Y"/>
            <person name="Yamaguchi K"/>
            <person name="Onimaru K"/>
            <person name="Kadota M"/>
            <person name="Koyanagi M"/>
            <person name="Keeley SD"/>
            <person name="Tatsumi K"/>
            <person name="Tanaka K"/>
            <person name="Motone F"/>
            <person name="Kageyama Y"/>
            <person name="Nozu R"/>
            <person name="Adachi N"/>
            <person name="Nishimura O"/>
            <person name="Nakagawa R"/>
            <person name="Tanegashima C"/>
            <person name="Kiyatake I"/>
            <person name="Matsumoto R"/>
            <person name="Murakumo K"/>
            <person name="Nishida K"/>
            <person name="Terakita A"/>
            <person name="Kuratani S"/>
            <person name="Sato K"/>
            <person name="Hyodo S Kuraku.S."/>
        </authorList>
    </citation>
    <scope>NUCLEOTIDE SEQUENCE [LARGE SCALE GENOMIC DNA]</scope>
</reference>
<organism evidence="1 2">
    <name type="scientific">Scyliorhinus torazame</name>
    <name type="common">Cloudy catshark</name>
    <name type="synonym">Catulus torazame</name>
    <dbReference type="NCBI Taxonomy" id="75743"/>
    <lineage>
        <taxon>Eukaryota</taxon>
        <taxon>Metazoa</taxon>
        <taxon>Chordata</taxon>
        <taxon>Craniata</taxon>
        <taxon>Vertebrata</taxon>
        <taxon>Chondrichthyes</taxon>
        <taxon>Elasmobranchii</taxon>
        <taxon>Galeomorphii</taxon>
        <taxon>Galeoidea</taxon>
        <taxon>Carcharhiniformes</taxon>
        <taxon>Scyliorhinidae</taxon>
        <taxon>Scyliorhinus</taxon>
    </lineage>
</organism>